<sequence length="277" mass="32010">MTLRKTSHLLRNFIDDNRIRTPTTSTIIQLTFNQNSIQMMLKIGENQKPVFLTYSNHENGCELSYRNSKKILEMSDYLKIFETDFQLVLSHQNSKNSRLEFLISRRIFSLNENILEMLRRTVPMKVQDLTLHVSAEIQVSDFLNLIESSHLTSLTVVGTNIDESQLENLNSLKKLQIGNSITDIPLARLTNLEEVIIKYRFVKFEDVLFLKELFCTGPLDDKNSFSINLTGGSPNRKELTATLSPLTDEVDHWYYRAAINSEKLLFIGLGARWLRFS</sequence>
<dbReference type="RefSeq" id="XP_053583132.1">
    <property type="nucleotide sequence ID" value="XM_053734219.1"/>
</dbReference>
<dbReference type="Proteomes" id="UP000483820">
    <property type="component" value="Chromosome V"/>
</dbReference>
<evidence type="ECO:0000313" key="2">
    <source>
        <dbReference type="Proteomes" id="UP000483820"/>
    </source>
</evidence>
<protein>
    <recommendedName>
        <fullName evidence="3">DUF38 domain-containing protein</fullName>
    </recommendedName>
</protein>
<comment type="caution">
    <text evidence="1">The sequence shown here is derived from an EMBL/GenBank/DDBJ whole genome shotgun (WGS) entry which is preliminary data.</text>
</comment>
<reference evidence="1 2" key="1">
    <citation type="submission" date="2019-12" db="EMBL/GenBank/DDBJ databases">
        <title>Chromosome-level assembly of the Caenorhabditis remanei genome.</title>
        <authorList>
            <person name="Teterina A.A."/>
            <person name="Willis J.H."/>
            <person name="Phillips P.C."/>
        </authorList>
    </citation>
    <scope>NUCLEOTIDE SEQUENCE [LARGE SCALE GENOMIC DNA]</scope>
    <source>
        <strain evidence="1 2">PX506</strain>
        <tissue evidence="1">Whole organism</tissue>
    </source>
</reference>
<dbReference type="KEGG" id="crq:GCK72_021376"/>
<dbReference type="GeneID" id="9809070"/>
<evidence type="ECO:0000313" key="1">
    <source>
        <dbReference type="EMBL" id="KAF1754812.1"/>
    </source>
</evidence>
<dbReference type="CTD" id="9809070"/>
<dbReference type="PANTHER" id="PTHR23014">
    <property type="entry name" value="F-BOX A PROTEIN"/>
    <property type="match status" value="1"/>
</dbReference>
<gene>
    <name evidence="1" type="ORF">GCK72_021376</name>
</gene>
<name>A0A6A5GJY1_CAERE</name>
<dbReference type="AlphaFoldDB" id="A0A6A5GJY1"/>
<accession>A0A6A5GJY1</accession>
<organism evidence="1 2">
    <name type="scientific">Caenorhabditis remanei</name>
    <name type="common">Caenorhabditis vulgaris</name>
    <dbReference type="NCBI Taxonomy" id="31234"/>
    <lineage>
        <taxon>Eukaryota</taxon>
        <taxon>Metazoa</taxon>
        <taxon>Ecdysozoa</taxon>
        <taxon>Nematoda</taxon>
        <taxon>Chromadorea</taxon>
        <taxon>Rhabditida</taxon>
        <taxon>Rhabditina</taxon>
        <taxon>Rhabditomorpha</taxon>
        <taxon>Rhabditoidea</taxon>
        <taxon>Rhabditidae</taxon>
        <taxon>Peloderinae</taxon>
        <taxon>Caenorhabditis</taxon>
    </lineage>
</organism>
<dbReference type="PANTHER" id="PTHR23014:SF1">
    <property type="entry name" value="DUF38 DOMAIN-CONTAINING PROTEIN-RELATED"/>
    <property type="match status" value="1"/>
</dbReference>
<evidence type="ECO:0008006" key="3">
    <source>
        <dbReference type="Google" id="ProtNLM"/>
    </source>
</evidence>
<proteinExistence type="predicted"/>
<dbReference type="EMBL" id="WUAV01000005">
    <property type="protein sequence ID" value="KAF1754812.1"/>
    <property type="molecule type" value="Genomic_DNA"/>
</dbReference>